<evidence type="ECO:0000313" key="1">
    <source>
        <dbReference type="EMBL" id="QUH30909.1"/>
    </source>
</evidence>
<dbReference type="EMBL" id="CP058561">
    <property type="protein sequence ID" value="QUH30909.1"/>
    <property type="molecule type" value="Genomic_DNA"/>
</dbReference>
<dbReference type="AlphaFoldDB" id="A0A8J8SDN8"/>
<dbReference type="KEGG" id="vgu:HYG85_19100"/>
<sequence length="263" mass="29221">MATREDIYANKIFLNAVLPLVKTIISSNEKYAKKFKNKNGIVGVSAKDPDGKVGTHYIIENGDFTVVKGPNDKCDVELEFRSIKDLNDFFAGKSKKLPKIKGWYHVGLLTATLSVLMYMAKLLSVTEPPQNDDEKDLIVKLYFSLLSTGISQLNKTGHPDVSKWVKKSPDRIFAWKVTGKPELSSYIRIKAGKSKAARGEYKRSKPFFTMRFDCTDSALGTLLGIDDMIEATITEKLIMEGAPEFGAQLGEYMLLVGSYAKGS</sequence>
<dbReference type="InterPro" id="IPR036527">
    <property type="entry name" value="SCP2_sterol-bd_dom_sf"/>
</dbReference>
<dbReference type="Gene3D" id="3.30.1050.10">
    <property type="entry name" value="SCP2 sterol-binding domain"/>
    <property type="match status" value="1"/>
</dbReference>
<name>A0A8J8SDN8_9FIRM</name>
<proteinExistence type="predicted"/>
<accession>A0A8J8SDN8</accession>
<reference evidence="1 2" key="1">
    <citation type="submission" date="2020-07" db="EMBL/GenBank/DDBJ databases">
        <title>Vallitalea guaymasensis genome.</title>
        <authorList>
            <person name="Postec A."/>
        </authorList>
    </citation>
    <scope>NUCLEOTIDE SEQUENCE [LARGE SCALE GENOMIC DNA]</scope>
    <source>
        <strain evidence="1 2">Ra1766G1</strain>
    </source>
</reference>
<dbReference type="Proteomes" id="UP000677305">
    <property type="component" value="Chromosome"/>
</dbReference>
<dbReference type="RefSeq" id="WP_212691018.1">
    <property type="nucleotide sequence ID" value="NZ_CP058561.1"/>
</dbReference>
<gene>
    <name evidence="1" type="ORF">HYG85_19100</name>
</gene>
<evidence type="ECO:0000313" key="2">
    <source>
        <dbReference type="Proteomes" id="UP000677305"/>
    </source>
</evidence>
<protein>
    <submittedName>
        <fullName evidence="1">Uncharacterized protein</fullName>
    </submittedName>
</protein>
<keyword evidence="2" id="KW-1185">Reference proteome</keyword>
<organism evidence="1 2">
    <name type="scientific">Vallitalea guaymasensis</name>
    <dbReference type="NCBI Taxonomy" id="1185412"/>
    <lineage>
        <taxon>Bacteria</taxon>
        <taxon>Bacillati</taxon>
        <taxon>Bacillota</taxon>
        <taxon>Clostridia</taxon>
        <taxon>Lachnospirales</taxon>
        <taxon>Vallitaleaceae</taxon>
        <taxon>Vallitalea</taxon>
    </lineage>
</organism>